<name>A0A078M838_9BACL</name>
<dbReference type="PANTHER" id="PTHR40044">
    <property type="entry name" value="INTEGRAL MEMBRANE PROTEIN-RELATED"/>
    <property type="match status" value="1"/>
</dbReference>
<evidence type="ECO:0000313" key="2">
    <source>
        <dbReference type="EMBL" id="CEA01547.1"/>
    </source>
</evidence>
<feature type="transmembrane region" description="Helical" evidence="1">
    <location>
        <begin position="38"/>
        <end position="59"/>
    </location>
</feature>
<dbReference type="EMBL" id="LN483074">
    <property type="protein sequence ID" value="CEA01547.1"/>
    <property type="molecule type" value="Genomic_DNA"/>
</dbReference>
<feature type="transmembrane region" description="Helical" evidence="1">
    <location>
        <begin position="71"/>
        <end position="92"/>
    </location>
</feature>
<dbReference type="AlphaFoldDB" id="A0A078M838"/>
<keyword evidence="1" id="KW-0812">Transmembrane</keyword>
<gene>
    <name evidence="2" type="primary">queT</name>
    <name evidence="2" type="ORF">BN1050_00946</name>
</gene>
<reference evidence="2" key="1">
    <citation type="submission" date="2014-07" db="EMBL/GenBank/DDBJ databases">
        <authorList>
            <person name="Urmite Genomes Urmite Genomes"/>
        </authorList>
    </citation>
    <scope>NUCLEOTIDE SEQUENCE</scope>
    <source>
        <strain evidence="2">13S34_air</strain>
    </source>
</reference>
<organism evidence="2">
    <name type="scientific">Metalysinibacillus saudimassiliensis</name>
    <dbReference type="NCBI Taxonomy" id="1461583"/>
    <lineage>
        <taxon>Bacteria</taxon>
        <taxon>Bacillati</taxon>
        <taxon>Bacillota</taxon>
        <taxon>Bacilli</taxon>
        <taxon>Bacillales</taxon>
        <taxon>Caryophanaceae</taxon>
        <taxon>Metalysinibacillus</taxon>
    </lineage>
</organism>
<feature type="transmembrane region" description="Helical" evidence="1">
    <location>
        <begin position="6"/>
        <end position="26"/>
    </location>
</feature>
<dbReference type="PIRSF" id="PIRSF031501">
    <property type="entry name" value="QueT"/>
    <property type="match status" value="1"/>
</dbReference>
<keyword evidence="1" id="KW-0472">Membrane</keyword>
<dbReference type="HOGENOM" id="CLU_104115_1_0_9"/>
<dbReference type="PATRIC" id="fig|1461583.4.peg.908"/>
<dbReference type="Pfam" id="PF06177">
    <property type="entry name" value="QueT"/>
    <property type="match status" value="1"/>
</dbReference>
<sequence length="160" mass="17784">MKIKLLAVNATVAALYVALAFAVKPIAFGELQFRIPEIFNHLIAFNPLFMPGVVLGVFISNLNSELGPIDLVFGVGHSVITLGLAIFIFKFVSNIKVRLAIMTVLFTLTMFIIAFELTLVLKLPFFWTWLFVAGGEFVVLAIGAPIMYTLNKRLDFKNML</sequence>
<evidence type="ECO:0000256" key="1">
    <source>
        <dbReference type="SAM" id="Phobius"/>
    </source>
</evidence>
<protein>
    <submittedName>
        <fullName evidence="2">Queuosine transporter QueT</fullName>
    </submittedName>
</protein>
<dbReference type="InterPro" id="IPR010387">
    <property type="entry name" value="QueT"/>
</dbReference>
<dbReference type="PANTHER" id="PTHR40044:SF1">
    <property type="entry name" value="INTEGRAL MEMBRANE PROTEIN"/>
    <property type="match status" value="1"/>
</dbReference>
<accession>A0A078M838</accession>
<proteinExistence type="predicted"/>
<feature type="transmembrane region" description="Helical" evidence="1">
    <location>
        <begin position="99"/>
        <end position="120"/>
    </location>
</feature>
<keyword evidence="1" id="KW-1133">Transmembrane helix</keyword>
<feature type="transmembrane region" description="Helical" evidence="1">
    <location>
        <begin position="126"/>
        <end position="150"/>
    </location>
</feature>